<dbReference type="PANTHER" id="PTHR30026">
    <property type="entry name" value="OUTER MEMBRANE PROTEIN TOLC"/>
    <property type="match status" value="1"/>
</dbReference>
<dbReference type="STRING" id="429009.Adeg_0045"/>
<evidence type="ECO:0000256" key="2">
    <source>
        <dbReference type="ARBA" id="ARBA00007613"/>
    </source>
</evidence>
<keyword evidence="4" id="KW-1134">Transmembrane beta strand</keyword>
<dbReference type="InterPro" id="IPR051906">
    <property type="entry name" value="TolC-like"/>
</dbReference>
<keyword evidence="9" id="KW-0732">Signal</keyword>
<evidence type="ECO:0000256" key="1">
    <source>
        <dbReference type="ARBA" id="ARBA00004442"/>
    </source>
</evidence>
<comment type="similarity">
    <text evidence="2">Belongs to the outer membrane factor (OMF) (TC 1.B.17) family.</text>
</comment>
<dbReference type="InterPro" id="IPR003423">
    <property type="entry name" value="OMP_efflux"/>
</dbReference>
<dbReference type="eggNOG" id="COG1538">
    <property type="taxonomic scope" value="Bacteria"/>
</dbReference>
<dbReference type="EMBL" id="CP001785">
    <property type="protein sequence ID" value="ACX51221.1"/>
    <property type="molecule type" value="Genomic_DNA"/>
</dbReference>
<dbReference type="HOGENOM" id="CLU_063617_0_0_9"/>
<evidence type="ECO:0000256" key="6">
    <source>
        <dbReference type="ARBA" id="ARBA00023136"/>
    </source>
</evidence>
<organism evidence="10 11">
    <name type="scientific">Ammonifex degensii (strain DSM 10501 / KC4)</name>
    <dbReference type="NCBI Taxonomy" id="429009"/>
    <lineage>
        <taxon>Bacteria</taxon>
        <taxon>Bacillati</taxon>
        <taxon>Bacillota</taxon>
        <taxon>Clostridia</taxon>
        <taxon>Thermoanaerobacterales</taxon>
        <taxon>Thermoanaerobacteraceae</taxon>
        <taxon>Ammonifex</taxon>
    </lineage>
</organism>
<dbReference type="Pfam" id="PF02321">
    <property type="entry name" value="OEP"/>
    <property type="match status" value="2"/>
</dbReference>
<reference evidence="10 11" key="1">
    <citation type="submission" date="2009-10" db="EMBL/GenBank/DDBJ databases">
        <title>Complete sequence of chromosome of Ammonifex degensii KC4.</title>
        <authorList>
            <consortium name="US DOE Joint Genome Institute"/>
            <person name="Kerfeld C."/>
            <person name="Goodner B."/>
            <person name="Huber H."/>
            <person name="Stetter K."/>
            <person name="Lucas S."/>
            <person name="Copeland A."/>
            <person name="Lapidus A."/>
            <person name="Glavina del Rio T."/>
            <person name="Dalin E."/>
            <person name="Tice H."/>
            <person name="Bruce D."/>
            <person name="Goodwin L."/>
            <person name="Pitluck S."/>
            <person name="Saunders E."/>
            <person name="Brettin T."/>
            <person name="Detter J.C."/>
            <person name="Han C."/>
            <person name="Larimer F."/>
            <person name="Land M."/>
            <person name="Hauser L."/>
            <person name="Kyrpides N."/>
            <person name="Ovchinnikova G."/>
            <person name="Richardson P."/>
        </authorList>
    </citation>
    <scope>NUCLEOTIDE SEQUENCE [LARGE SCALE GENOMIC DNA]</scope>
    <source>
        <strain evidence="11">DSM 10501 / KC4</strain>
    </source>
</reference>
<keyword evidence="7" id="KW-0998">Cell outer membrane</keyword>
<protein>
    <submittedName>
        <fullName evidence="10">Outer membrane efflux protein</fullName>
    </submittedName>
</protein>
<feature type="coiled-coil region" evidence="8">
    <location>
        <begin position="280"/>
        <end position="352"/>
    </location>
</feature>
<keyword evidence="8" id="KW-0175">Coiled coil</keyword>
<comment type="subcellular location">
    <subcellularLocation>
        <location evidence="1">Cell outer membrane</location>
    </subcellularLocation>
</comment>
<dbReference type="Proteomes" id="UP000002620">
    <property type="component" value="Chromosome"/>
</dbReference>
<evidence type="ECO:0000256" key="5">
    <source>
        <dbReference type="ARBA" id="ARBA00022692"/>
    </source>
</evidence>
<evidence type="ECO:0000313" key="10">
    <source>
        <dbReference type="EMBL" id="ACX51221.1"/>
    </source>
</evidence>
<accession>C9RAB2</accession>
<dbReference type="KEGG" id="adg:Adeg_0045"/>
<evidence type="ECO:0000256" key="8">
    <source>
        <dbReference type="SAM" id="Coils"/>
    </source>
</evidence>
<gene>
    <name evidence="10" type="ordered locus">Adeg_0045</name>
</gene>
<sequence length="370" mass="41322">MRRWRLTALGTLLLFVASLFAPFPSWADESPRMTLSLAQAVQLAWQNSPDVRAAQAEVDKAWEQRKDAADVVEKMSYIPATGPNVVPYADQAWVGLLMADANWQIAKKDLEDKKQYLAMQVAQAYYDVLAAQAEYDRQQQQLRLAEQDLTVARAGYWAGTATLFDLSPKEAQVEGSRKAVAAAKEALDKAYVVLNRLVGLPSDARPVLTDQPPRENLVVYSLDAEVARAIDSSAALFKAKKAVDIARWQVDYPYATGKYLKYNIATADLTVSEQNLQSAQDQLKERVLTTYRDIRALEEQIQRMEAQVKAAEDQVKKARLFYEVGMATKLDLEKAETALVDARAQLENLYCQHASALAGWNYLTGRPVVS</sequence>
<feature type="chain" id="PRO_5003001110" evidence="9">
    <location>
        <begin position="28"/>
        <end position="370"/>
    </location>
</feature>
<dbReference type="GO" id="GO:1990281">
    <property type="term" value="C:efflux pump complex"/>
    <property type="evidence" value="ECO:0007669"/>
    <property type="project" value="TreeGrafter"/>
</dbReference>
<proteinExistence type="inferred from homology"/>
<evidence type="ECO:0000313" key="11">
    <source>
        <dbReference type="Proteomes" id="UP000002620"/>
    </source>
</evidence>
<dbReference type="GO" id="GO:0015288">
    <property type="term" value="F:porin activity"/>
    <property type="evidence" value="ECO:0007669"/>
    <property type="project" value="TreeGrafter"/>
</dbReference>
<keyword evidence="11" id="KW-1185">Reference proteome</keyword>
<dbReference type="GO" id="GO:0015562">
    <property type="term" value="F:efflux transmembrane transporter activity"/>
    <property type="evidence" value="ECO:0007669"/>
    <property type="project" value="InterPro"/>
</dbReference>
<keyword evidence="5" id="KW-0812">Transmembrane</keyword>
<feature type="signal peptide" evidence="9">
    <location>
        <begin position="1"/>
        <end position="27"/>
    </location>
</feature>
<dbReference type="PANTHER" id="PTHR30026:SF20">
    <property type="entry name" value="OUTER MEMBRANE PROTEIN TOLC"/>
    <property type="match status" value="1"/>
</dbReference>
<evidence type="ECO:0000256" key="3">
    <source>
        <dbReference type="ARBA" id="ARBA00022448"/>
    </source>
</evidence>
<keyword evidence="6" id="KW-0472">Membrane</keyword>
<evidence type="ECO:0000256" key="7">
    <source>
        <dbReference type="ARBA" id="ARBA00023237"/>
    </source>
</evidence>
<dbReference type="SUPFAM" id="SSF56954">
    <property type="entry name" value="Outer membrane efflux proteins (OEP)"/>
    <property type="match status" value="2"/>
</dbReference>
<keyword evidence="3" id="KW-0813">Transport</keyword>
<evidence type="ECO:0000256" key="4">
    <source>
        <dbReference type="ARBA" id="ARBA00022452"/>
    </source>
</evidence>
<dbReference type="OrthoDB" id="1727243at2"/>
<dbReference type="RefSeq" id="WP_012818201.1">
    <property type="nucleotide sequence ID" value="NC_013385.1"/>
</dbReference>
<dbReference type="Gene3D" id="1.20.1600.10">
    <property type="entry name" value="Outer membrane efflux proteins (OEP)"/>
    <property type="match status" value="2"/>
</dbReference>
<dbReference type="AlphaFoldDB" id="C9RAB2"/>
<name>C9RAB2_AMMDK</name>
<evidence type="ECO:0000256" key="9">
    <source>
        <dbReference type="SAM" id="SignalP"/>
    </source>
</evidence>
<dbReference type="GO" id="GO:0009279">
    <property type="term" value="C:cell outer membrane"/>
    <property type="evidence" value="ECO:0007669"/>
    <property type="project" value="UniProtKB-SubCell"/>
</dbReference>